<dbReference type="SMART" id="SM00463">
    <property type="entry name" value="SMR"/>
    <property type="match status" value="1"/>
</dbReference>
<organism evidence="3 4">
    <name type="scientific">Fistulifera solaris</name>
    <name type="common">Oleaginous diatom</name>
    <dbReference type="NCBI Taxonomy" id="1519565"/>
    <lineage>
        <taxon>Eukaryota</taxon>
        <taxon>Sar</taxon>
        <taxon>Stramenopiles</taxon>
        <taxon>Ochrophyta</taxon>
        <taxon>Bacillariophyta</taxon>
        <taxon>Bacillariophyceae</taxon>
        <taxon>Bacillariophycidae</taxon>
        <taxon>Naviculales</taxon>
        <taxon>Naviculaceae</taxon>
        <taxon>Fistulifera</taxon>
    </lineage>
</organism>
<dbReference type="InterPro" id="IPR036063">
    <property type="entry name" value="Smr_dom_sf"/>
</dbReference>
<dbReference type="InterPro" id="IPR002625">
    <property type="entry name" value="Smr_dom"/>
</dbReference>
<name>A0A1Z5JE62_FISSO</name>
<dbReference type="SUPFAM" id="SSF160443">
    <property type="entry name" value="SMR domain-like"/>
    <property type="match status" value="1"/>
</dbReference>
<dbReference type="Proteomes" id="UP000198406">
    <property type="component" value="Unassembled WGS sequence"/>
</dbReference>
<feature type="coiled-coil region" evidence="1">
    <location>
        <begin position="227"/>
        <end position="254"/>
    </location>
</feature>
<dbReference type="Pfam" id="PF01713">
    <property type="entry name" value="Smr"/>
    <property type="match status" value="1"/>
</dbReference>
<accession>A0A1Z5JE62</accession>
<reference evidence="3 4" key="1">
    <citation type="journal article" date="2015" name="Plant Cell">
        <title>Oil accumulation by the oleaginous diatom Fistulifera solaris as revealed by the genome and transcriptome.</title>
        <authorList>
            <person name="Tanaka T."/>
            <person name="Maeda Y."/>
            <person name="Veluchamy A."/>
            <person name="Tanaka M."/>
            <person name="Abida H."/>
            <person name="Marechal E."/>
            <person name="Bowler C."/>
            <person name="Muto M."/>
            <person name="Sunaga Y."/>
            <person name="Tanaka M."/>
            <person name="Yoshino T."/>
            <person name="Taniguchi T."/>
            <person name="Fukuda Y."/>
            <person name="Nemoto M."/>
            <person name="Matsumoto M."/>
            <person name="Wong P.S."/>
            <person name="Aburatani S."/>
            <person name="Fujibuchi W."/>
        </authorList>
    </citation>
    <scope>NUCLEOTIDE SEQUENCE [LARGE SCALE GENOMIC DNA]</scope>
    <source>
        <strain evidence="3 4">JPCC DA0580</strain>
    </source>
</reference>
<dbReference type="Gene3D" id="3.30.1370.110">
    <property type="match status" value="1"/>
</dbReference>
<dbReference type="AlphaFoldDB" id="A0A1Z5JE62"/>
<dbReference type="PROSITE" id="PS50330">
    <property type="entry name" value="UIM"/>
    <property type="match status" value="1"/>
</dbReference>
<dbReference type="InParanoid" id="A0A1Z5JE62"/>
<keyword evidence="4" id="KW-1185">Reference proteome</keyword>
<dbReference type="EMBL" id="BDSP01000048">
    <property type="protein sequence ID" value="GAX12078.1"/>
    <property type="molecule type" value="Genomic_DNA"/>
</dbReference>
<dbReference type="PROSITE" id="PS50828">
    <property type="entry name" value="SMR"/>
    <property type="match status" value="1"/>
</dbReference>
<dbReference type="InterPro" id="IPR003903">
    <property type="entry name" value="UIM_dom"/>
</dbReference>
<keyword evidence="1" id="KW-0175">Coiled coil</keyword>
<comment type="caution">
    <text evidence="3">The sequence shown here is derived from an EMBL/GenBank/DDBJ whole genome shotgun (WGS) entry which is preliminary data.</text>
</comment>
<sequence>MNHHHLPELDLHGLTREKAIRAVTDFIEDNKRNHVRIITGTGSHSTHGPVLRTAVESLLTRRHMNFQRDSAGSFLVNCASGETFYPPESPQDTKVVVVASAVPPPPIMQRAVSIPQSYSIPPTRTRRVVSTTRIRNVDGSMEETTSMEELITERNNEEEQVYAECTYADESYYEPTKNAPWLTAAKKTGESDYYKALEGSLQDYRLQTKMSEQDSDELDLVLQMSLQAHEEQEMKRKKQELAEIEEAIRLSEKVAVEENQKNMMETEEDKFFLMALERSKSETQYKPFAAEEEDKELKRILELSKQETQMLPLEQDDEEELLQKILEESKALSRSETLPDRELEKAIRRAMEQSLEEERKQWEEENELLQQVLRMSMR</sequence>
<evidence type="ECO:0000259" key="2">
    <source>
        <dbReference type="PROSITE" id="PS50828"/>
    </source>
</evidence>
<evidence type="ECO:0000313" key="3">
    <source>
        <dbReference type="EMBL" id="GAX12078.1"/>
    </source>
</evidence>
<evidence type="ECO:0000256" key="1">
    <source>
        <dbReference type="SAM" id="Coils"/>
    </source>
</evidence>
<dbReference type="OrthoDB" id="3231855at2759"/>
<evidence type="ECO:0000313" key="4">
    <source>
        <dbReference type="Proteomes" id="UP000198406"/>
    </source>
</evidence>
<protein>
    <recommendedName>
        <fullName evidence="2">Smr domain-containing protein</fullName>
    </recommendedName>
</protein>
<gene>
    <name evidence="3" type="ORF">FisN_8Lh182</name>
</gene>
<proteinExistence type="predicted"/>
<feature type="domain" description="Smr" evidence="2">
    <location>
        <begin position="9"/>
        <end position="64"/>
    </location>
</feature>
<dbReference type="SMART" id="SM00726">
    <property type="entry name" value="UIM"/>
    <property type="match status" value="5"/>
</dbReference>